<accession>A0A158HI29</accession>
<comment type="caution">
    <text evidence="1">The sequence shown here is derived from an EMBL/GenBank/DDBJ whole genome shotgun (WGS) entry which is preliminary data.</text>
</comment>
<dbReference type="EMBL" id="FCON02000016">
    <property type="protein sequence ID" value="SAL44005.1"/>
    <property type="molecule type" value="Genomic_DNA"/>
</dbReference>
<evidence type="ECO:0000313" key="2">
    <source>
        <dbReference type="Proteomes" id="UP000054770"/>
    </source>
</evidence>
<evidence type="ECO:0000313" key="1">
    <source>
        <dbReference type="EMBL" id="SAL44005.1"/>
    </source>
</evidence>
<name>A0A158HI29_9BURK</name>
<gene>
    <name evidence="1" type="ORF">AWB68_02052</name>
</gene>
<proteinExistence type="predicted"/>
<sequence length="37" mass="3959">MRSCKERGIAPWAAQRLEVSETLWVLGASPSGEGASQ</sequence>
<dbReference type="AlphaFoldDB" id="A0A158HI29"/>
<dbReference type="Proteomes" id="UP000054770">
    <property type="component" value="Unassembled WGS sequence"/>
</dbReference>
<keyword evidence="2" id="KW-1185">Reference proteome</keyword>
<organism evidence="1 2">
    <name type="scientific">Caballeronia choica</name>
    <dbReference type="NCBI Taxonomy" id="326476"/>
    <lineage>
        <taxon>Bacteria</taxon>
        <taxon>Pseudomonadati</taxon>
        <taxon>Pseudomonadota</taxon>
        <taxon>Betaproteobacteria</taxon>
        <taxon>Burkholderiales</taxon>
        <taxon>Burkholderiaceae</taxon>
        <taxon>Caballeronia</taxon>
    </lineage>
</organism>
<reference evidence="1" key="1">
    <citation type="submission" date="2016-01" db="EMBL/GenBank/DDBJ databases">
        <authorList>
            <person name="Peeters C."/>
        </authorList>
    </citation>
    <scope>NUCLEOTIDE SEQUENCE [LARGE SCALE GENOMIC DNA]</scope>
    <source>
        <strain evidence="1">LMG 22940</strain>
    </source>
</reference>
<protein>
    <submittedName>
        <fullName evidence="1">Uncharacterized protein</fullName>
    </submittedName>
</protein>